<evidence type="ECO:0000313" key="3">
    <source>
        <dbReference type="EMBL" id="VTZ71663.1"/>
    </source>
</evidence>
<protein>
    <submittedName>
        <fullName evidence="3">Fam-a protein</fullName>
    </submittedName>
</protein>
<evidence type="ECO:0000313" key="4">
    <source>
        <dbReference type="Proteomes" id="UP000072874"/>
    </source>
</evidence>
<dbReference type="KEGG" id="pyo:PY17X_0202500"/>
<dbReference type="AlphaFoldDB" id="A0A078K3B6"/>
<dbReference type="GeneID" id="3800398"/>
<evidence type="ECO:0000313" key="2">
    <source>
        <dbReference type="EMBL" id="CDU16039.1"/>
    </source>
</evidence>
<feature type="signal peptide" evidence="1">
    <location>
        <begin position="1"/>
        <end position="25"/>
    </location>
</feature>
<name>A0A078K3B6_PLAYE</name>
<evidence type="ECO:0000256" key="1">
    <source>
        <dbReference type="SAM" id="SignalP"/>
    </source>
</evidence>
<organism evidence="3 4">
    <name type="scientific">Plasmodium yoelii</name>
    <dbReference type="NCBI Taxonomy" id="5861"/>
    <lineage>
        <taxon>Eukaryota</taxon>
        <taxon>Sar</taxon>
        <taxon>Alveolata</taxon>
        <taxon>Apicomplexa</taxon>
        <taxon>Aconoidasida</taxon>
        <taxon>Haemosporida</taxon>
        <taxon>Plasmodiidae</taxon>
        <taxon>Plasmodium</taxon>
        <taxon>Plasmodium (Vinckeia)</taxon>
    </lineage>
</organism>
<dbReference type="Proteomes" id="UP000072874">
    <property type="component" value="Chromosome 2"/>
</dbReference>
<dbReference type="VEuPathDB" id="PlasmoDB:PY07346"/>
<dbReference type="VEuPathDB" id="PlasmoDB:PYYM_0204100"/>
<dbReference type="VEuPathDB" id="PlasmoDB:Py17XNL_000202801"/>
<reference evidence="3" key="4">
    <citation type="submission" date="2019-05" db="EMBL/GenBank/DDBJ databases">
        <authorList>
            <consortium name="Pathogen Informatics"/>
        </authorList>
    </citation>
    <scope>NUCLEOTIDE SEQUENCE</scope>
    <source>
        <strain evidence="3">17X</strain>
    </source>
</reference>
<keyword evidence="1" id="KW-0732">Signal</keyword>
<reference evidence="3" key="2">
    <citation type="submission" date="2014-05" db="EMBL/GenBank/DDBJ databases">
        <authorList>
            <person name="Aslett M.A."/>
            <person name="De Silva N."/>
        </authorList>
    </citation>
    <scope>NUCLEOTIDE SEQUENCE</scope>
    <source>
        <strain evidence="3">17X</strain>
    </source>
</reference>
<gene>
    <name evidence="3" type="ORF">PY17X_0202500</name>
    <name evidence="2" type="ORF">PYYM_0204100</name>
</gene>
<sequence length="210" mass="24445">MSKGYIKIIFSLLISSVYLSNKALAADANSSIEALRRFARLYNTRSSFPNDYSEGTSEQSSFDLYMNPEENKETEKLMNESEILLQHHATSTNGYKLYNIHKDSTEYYMKHGNTIMYKFNHKIKYLDKYNGIIDMLWNPNVKYFGNQIVKGIKEIIDQFNIRFPISNVSDDTTIIVYTSSDIDEYNSFDKRKYTNTIVESANLSKSRIYS</sequence>
<evidence type="ECO:0000313" key="5">
    <source>
        <dbReference type="Proteomes" id="UP000072904"/>
    </source>
</evidence>
<reference evidence="4 5" key="1">
    <citation type="journal article" date="2014" name="BMC Biol.">
        <title>A comprehensive evaluation of rodent malaria parasite genomes and gene expression.</title>
        <authorList>
            <person name="Otto T.D."/>
            <person name="Bohme U."/>
            <person name="Jackson A.P."/>
            <person name="Hunt M."/>
            <person name="Franke-Fayard B."/>
            <person name="Hoeijmakers W.A."/>
            <person name="Religa A.A."/>
            <person name="Robertson L."/>
            <person name="Sanders M."/>
            <person name="Ogun S.A."/>
            <person name="Cunningham D."/>
            <person name="Erhart A."/>
            <person name="Billker O."/>
            <person name="Khan S.M."/>
            <person name="Stunnenberg H.G."/>
            <person name="Langhorne J."/>
            <person name="Holder A.A."/>
            <person name="Waters A.P."/>
            <person name="Newbold C.I."/>
            <person name="Pain A."/>
            <person name="Berriman M."/>
            <person name="Janse C.J."/>
        </authorList>
    </citation>
    <scope>NUCLEOTIDE SEQUENCE [LARGE SCALE GENOMIC DNA]</scope>
    <source>
        <strain evidence="3 4">17X</strain>
        <strain evidence="2 5">YM</strain>
    </source>
</reference>
<dbReference type="VEuPathDB" id="PlasmoDB:PY17X_0202500"/>
<accession>A0A078K3B6</accession>
<dbReference type="RefSeq" id="XP_022811329.1">
    <property type="nucleotide sequence ID" value="XM_022957918.1"/>
</dbReference>
<proteinExistence type="predicted"/>
<dbReference type="EMBL" id="LK934630">
    <property type="protein sequence ID" value="CDU16039.1"/>
    <property type="molecule type" value="Genomic_DNA"/>
</dbReference>
<reference evidence="2" key="3">
    <citation type="submission" date="2014-05" db="EMBL/GenBank/DDBJ databases">
        <authorList>
            <person name="Aslett A.Martin."/>
            <person name="De Silva Nishadi"/>
        </authorList>
    </citation>
    <scope>NUCLEOTIDE SEQUENCE</scope>
    <source>
        <strain evidence="2">YM</strain>
    </source>
</reference>
<feature type="chain" id="PRO_5014502035" evidence="1">
    <location>
        <begin position="26"/>
        <end position="210"/>
    </location>
</feature>
<dbReference type="Proteomes" id="UP000072904">
    <property type="component" value="Chromosome 2"/>
</dbReference>
<dbReference type="EMBL" id="LM993656">
    <property type="protein sequence ID" value="VTZ71663.1"/>
    <property type="molecule type" value="Genomic_DNA"/>
</dbReference>